<feature type="compositionally biased region" description="Gly residues" evidence="1">
    <location>
        <begin position="296"/>
        <end position="306"/>
    </location>
</feature>
<sequence length="306" mass="34373">MERGDPKFIPGAVHRRPEHVMVCVPRSATVREDERMLSLTALVGVQVDGRANLSIDVVRRDALRQLRIPEHELGVKRLTTTTFLLHFSTPKRQTAMLLLGGLAAGRTALRLMPWTCQVSASAAKLMYRARVCIEGIPEHAQQLDTVARLFNAPTFIEELDTKHESEQERACMCLWVWTANPDGLAKSVSLQIAEPLSWQMGDSDLPTTRCAPAEMLEYQVIIHLDRVMDHSRLPSSPSNASMHSGISGFPDDLYEEEWPVKHRFVWHYGVPNDQIIRRRIPVQERIRGRRDRSPTGGLGVGGSGSM</sequence>
<gene>
    <name evidence="2" type="ORF">SEVIR_7G214500v2</name>
</gene>
<evidence type="ECO:0000313" key="3">
    <source>
        <dbReference type="Proteomes" id="UP000298652"/>
    </source>
</evidence>
<dbReference type="OMA" id="EQERACM"/>
<dbReference type="Proteomes" id="UP000298652">
    <property type="component" value="Chromosome 7"/>
</dbReference>
<proteinExistence type="predicted"/>
<dbReference type="AlphaFoldDB" id="A0A4V6D4D5"/>
<dbReference type="EMBL" id="CM016558">
    <property type="protein sequence ID" value="TKW06016.1"/>
    <property type="molecule type" value="Genomic_DNA"/>
</dbReference>
<accession>A0A4V6D4D5</accession>
<reference evidence="2" key="1">
    <citation type="submission" date="2019-03" db="EMBL/GenBank/DDBJ databases">
        <title>WGS assembly of Setaria viridis.</title>
        <authorList>
            <person name="Huang P."/>
            <person name="Jenkins J."/>
            <person name="Grimwood J."/>
            <person name="Barry K."/>
            <person name="Healey A."/>
            <person name="Mamidi S."/>
            <person name="Sreedasyam A."/>
            <person name="Shu S."/>
            <person name="Feldman M."/>
            <person name="Wu J."/>
            <person name="Yu Y."/>
            <person name="Chen C."/>
            <person name="Johnson J."/>
            <person name="Rokhsar D."/>
            <person name="Baxter I."/>
            <person name="Schmutz J."/>
            <person name="Brutnell T."/>
            <person name="Kellogg E."/>
        </authorList>
    </citation>
    <scope>NUCLEOTIDE SEQUENCE [LARGE SCALE GENOMIC DNA]</scope>
</reference>
<dbReference type="InterPro" id="IPR053253">
    <property type="entry name" value="Sex_diff_modulator"/>
</dbReference>
<dbReference type="PANTHER" id="PTHR33087">
    <property type="entry name" value="OS07G0539200 PROTEIN"/>
    <property type="match status" value="1"/>
</dbReference>
<dbReference type="PANTHER" id="PTHR33087:SF31">
    <property type="entry name" value="OS06G0482850 PROTEIN"/>
    <property type="match status" value="1"/>
</dbReference>
<evidence type="ECO:0000313" key="2">
    <source>
        <dbReference type="EMBL" id="TKW06016.1"/>
    </source>
</evidence>
<keyword evidence="3" id="KW-1185">Reference proteome</keyword>
<protein>
    <submittedName>
        <fullName evidence="2">Uncharacterized protein</fullName>
    </submittedName>
</protein>
<name>A0A4V6D4D5_SETVI</name>
<organism evidence="2 3">
    <name type="scientific">Setaria viridis</name>
    <name type="common">Green bristlegrass</name>
    <name type="synonym">Setaria italica subsp. viridis</name>
    <dbReference type="NCBI Taxonomy" id="4556"/>
    <lineage>
        <taxon>Eukaryota</taxon>
        <taxon>Viridiplantae</taxon>
        <taxon>Streptophyta</taxon>
        <taxon>Embryophyta</taxon>
        <taxon>Tracheophyta</taxon>
        <taxon>Spermatophyta</taxon>
        <taxon>Magnoliopsida</taxon>
        <taxon>Liliopsida</taxon>
        <taxon>Poales</taxon>
        <taxon>Poaceae</taxon>
        <taxon>PACMAD clade</taxon>
        <taxon>Panicoideae</taxon>
        <taxon>Panicodae</taxon>
        <taxon>Paniceae</taxon>
        <taxon>Cenchrinae</taxon>
        <taxon>Setaria</taxon>
    </lineage>
</organism>
<feature type="region of interest" description="Disordered" evidence="1">
    <location>
        <begin position="286"/>
        <end position="306"/>
    </location>
</feature>
<evidence type="ECO:0000256" key="1">
    <source>
        <dbReference type="SAM" id="MobiDB-lite"/>
    </source>
</evidence>
<dbReference type="Gramene" id="TKW06016">
    <property type="protein sequence ID" value="TKW06016"/>
    <property type="gene ID" value="SEVIR_7G214500v2"/>
</dbReference>